<evidence type="ECO:0000313" key="4">
    <source>
        <dbReference type="EMBL" id="OWL93508.1"/>
    </source>
</evidence>
<dbReference type="InterPro" id="IPR016181">
    <property type="entry name" value="Acyl_CoA_acyltransferase"/>
</dbReference>
<evidence type="ECO:0000256" key="2">
    <source>
        <dbReference type="ARBA" id="ARBA00023315"/>
    </source>
</evidence>
<accession>A0A246BE69</accession>
<dbReference type="PANTHER" id="PTHR43877">
    <property type="entry name" value="AMINOALKYLPHOSPHONATE N-ACETYLTRANSFERASE-RELATED-RELATED"/>
    <property type="match status" value="1"/>
</dbReference>
<protein>
    <recommendedName>
        <fullName evidence="3">N-acetyltransferase domain-containing protein</fullName>
    </recommendedName>
</protein>
<reference evidence="4 5" key="1">
    <citation type="submission" date="2017-05" db="EMBL/GenBank/DDBJ databases">
        <title>De novo genome assembly of Deniococcus indicus strain DR1.</title>
        <authorList>
            <person name="Chauhan D."/>
            <person name="Yennamalli R.M."/>
            <person name="Priyadarshini R."/>
        </authorList>
    </citation>
    <scope>NUCLEOTIDE SEQUENCE [LARGE SCALE GENOMIC DNA]</scope>
    <source>
        <strain evidence="4 5">DR1</strain>
    </source>
</reference>
<sequence>MIRPRRNTDVPVLTAALRAVHEQRGYPSVWPADPTAFVSAQGEAWVAVYEGRAAGQVLLTSLPEPAPAWAVPLLGPEPLLEVKRLFVHPAAQGHGLARALLHHAWQQAQARGARTVLQVNESSLPAVRLYEQAGWTLAGRTRAAWTDPDGTHPLVRVYVAPRL</sequence>
<dbReference type="Pfam" id="PF00583">
    <property type="entry name" value="Acetyltransf_1"/>
    <property type="match status" value="1"/>
</dbReference>
<evidence type="ECO:0000256" key="1">
    <source>
        <dbReference type="ARBA" id="ARBA00022679"/>
    </source>
</evidence>
<dbReference type="OrthoDB" id="4458954at2"/>
<dbReference type="InterPro" id="IPR000182">
    <property type="entry name" value="GNAT_dom"/>
</dbReference>
<evidence type="ECO:0000313" key="5">
    <source>
        <dbReference type="Proteomes" id="UP000197208"/>
    </source>
</evidence>
<dbReference type="EMBL" id="NHMK01000035">
    <property type="protein sequence ID" value="OWL93508.1"/>
    <property type="molecule type" value="Genomic_DNA"/>
</dbReference>
<dbReference type="PROSITE" id="PS51186">
    <property type="entry name" value="GNAT"/>
    <property type="match status" value="1"/>
</dbReference>
<dbReference type="GO" id="GO:0016747">
    <property type="term" value="F:acyltransferase activity, transferring groups other than amino-acyl groups"/>
    <property type="evidence" value="ECO:0007669"/>
    <property type="project" value="InterPro"/>
</dbReference>
<dbReference type="Proteomes" id="UP000197208">
    <property type="component" value="Unassembled WGS sequence"/>
</dbReference>
<evidence type="ECO:0000259" key="3">
    <source>
        <dbReference type="PROSITE" id="PS51186"/>
    </source>
</evidence>
<keyword evidence="1" id="KW-0808">Transferase</keyword>
<dbReference type="PANTHER" id="PTHR43877:SF2">
    <property type="entry name" value="AMINOALKYLPHOSPHONATE N-ACETYLTRANSFERASE-RELATED"/>
    <property type="match status" value="1"/>
</dbReference>
<gene>
    <name evidence="4" type="ORF">CBQ26_19910</name>
</gene>
<dbReference type="CDD" id="cd04301">
    <property type="entry name" value="NAT_SF"/>
    <property type="match status" value="1"/>
</dbReference>
<keyword evidence="2" id="KW-0012">Acyltransferase</keyword>
<comment type="caution">
    <text evidence="4">The sequence shown here is derived from an EMBL/GenBank/DDBJ whole genome shotgun (WGS) entry which is preliminary data.</text>
</comment>
<proteinExistence type="predicted"/>
<organism evidence="4 5">
    <name type="scientific">Deinococcus indicus</name>
    <dbReference type="NCBI Taxonomy" id="223556"/>
    <lineage>
        <taxon>Bacteria</taxon>
        <taxon>Thermotogati</taxon>
        <taxon>Deinococcota</taxon>
        <taxon>Deinococci</taxon>
        <taxon>Deinococcales</taxon>
        <taxon>Deinococcaceae</taxon>
        <taxon>Deinococcus</taxon>
    </lineage>
</organism>
<dbReference type="SUPFAM" id="SSF55729">
    <property type="entry name" value="Acyl-CoA N-acyltransferases (Nat)"/>
    <property type="match status" value="1"/>
</dbReference>
<name>A0A246BE69_9DEIO</name>
<keyword evidence="5" id="KW-1185">Reference proteome</keyword>
<dbReference type="Gene3D" id="3.40.630.30">
    <property type="match status" value="1"/>
</dbReference>
<dbReference type="InterPro" id="IPR050832">
    <property type="entry name" value="Bact_Acetyltransf"/>
</dbReference>
<feature type="domain" description="N-acetyltransferase" evidence="3">
    <location>
        <begin position="1"/>
        <end position="163"/>
    </location>
</feature>
<dbReference type="AlphaFoldDB" id="A0A246BE69"/>